<evidence type="ECO:0000256" key="3">
    <source>
        <dbReference type="ARBA" id="ARBA00023274"/>
    </source>
</evidence>
<proteinExistence type="inferred from homology"/>
<dbReference type="RefSeq" id="WP_344913164.1">
    <property type="nucleotide sequence ID" value="NZ_BAABDL010000120.1"/>
</dbReference>
<evidence type="ECO:0000313" key="7">
    <source>
        <dbReference type="EMBL" id="GAA4076902.1"/>
    </source>
</evidence>
<dbReference type="EMBL" id="BAABDL010000120">
    <property type="protein sequence ID" value="GAA4076902.1"/>
    <property type="molecule type" value="Genomic_DNA"/>
</dbReference>
<dbReference type="Proteomes" id="UP001501734">
    <property type="component" value="Unassembled WGS sequence"/>
</dbReference>
<comment type="similarity">
    <text evidence="1 5">Belongs to the bacterial ribosomal protein bL34 family.</text>
</comment>
<keyword evidence="2 5" id="KW-0689">Ribosomal protein</keyword>
<dbReference type="InterPro" id="IPR000271">
    <property type="entry name" value="Ribosomal_bL34"/>
</dbReference>
<keyword evidence="3 5" id="KW-0687">Ribonucleoprotein</keyword>
<comment type="caution">
    <text evidence="7">The sequence shown here is derived from an EMBL/GenBank/DDBJ whole genome shotgun (WGS) entry which is preliminary data.</text>
</comment>
<evidence type="ECO:0000313" key="8">
    <source>
        <dbReference type="Proteomes" id="UP001501734"/>
    </source>
</evidence>
<organism evidence="7 8">
    <name type="scientific">Amphibacillus indicireducens</name>
    <dbReference type="NCBI Taxonomy" id="1076330"/>
    <lineage>
        <taxon>Bacteria</taxon>
        <taxon>Bacillati</taxon>
        <taxon>Bacillota</taxon>
        <taxon>Bacilli</taxon>
        <taxon>Bacillales</taxon>
        <taxon>Bacillaceae</taxon>
        <taxon>Amphibacillus</taxon>
    </lineage>
</organism>
<dbReference type="Pfam" id="PF00468">
    <property type="entry name" value="Ribosomal_L34"/>
    <property type="match status" value="1"/>
</dbReference>
<protein>
    <recommendedName>
        <fullName evidence="4 5">Large ribosomal subunit protein bL34</fullName>
    </recommendedName>
</protein>
<evidence type="ECO:0000256" key="4">
    <source>
        <dbReference type="ARBA" id="ARBA00035177"/>
    </source>
</evidence>
<dbReference type="PANTHER" id="PTHR14503">
    <property type="entry name" value="MITOCHONDRIAL RIBOSOMAL PROTEIN 34 FAMILY MEMBER"/>
    <property type="match status" value="1"/>
</dbReference>
<evidence type="ECO:0000256" key="6">
    <source>
        <dbReference type="SAM" id="MobiDB-lite"/>
    </source>
</evidence>
<dbReference type="PANTHER" id="PTHR14503:SF4">
    <property type="entry name" value="LARGE RIBOSOMAL SUBUNIT PROTEIN BL34M"/>
    <property type="match status" value="1"/>
</dbReference>
<name>A0ABP7VXY5_9BACI</name>
<dbReference type="Gene3D" id="1.10.287.3980">
    <property type="match status" value="1"/>
</dbReference>
<dbReference type="PROSITE" id="PS00784">
    <property type="entry name" value="RIBOSOMAL_L34"/>
    <property type="match status" value="1"/>
</dbReference>
<dbReference type="NCBIfam" id="TIGR01030">
    <property type="entry name" value="rpmH_bact"/>
    <property type="match status" value="1"/>
</dbReference>
<gene>
    <name evidence="5 7" type="primary">rpmH</name>
    <name evidence="7" type="ORF">GCM10022410_22130</name>
</gene>
<evidence type="ECO:0000256" key="2">
    <source>
        <dbReference type="ARBA" id="ARBA00022980"/>
    </source>
</evidence>
<dbReference type="InterPro" id="IPR020939">
    <property type="entry name" value="Ribosomal_bL34_CS"/>
</dbReference>
<evidence type="ECO:0000256" key="5">
    <source>
        <dbReference type="HAMAP-Rule" id="MF_00391"/>
    </source>
</evidence>
<dbReference type="GO" id="GO:0005840">
    <property type="term" value="C:ribosome"/>
    <property type="evidence" value="ECO:0007669"/>
    <property type="project" value="UniProtKB-KW"/>
</dbReference>
<keyword evidence="8" id="KW-1185">Reference proteome</keyword>
<feature type="compositionally biased region" description="Basic residues" evidence="6">
    <location>
        <begin position="1"/>
        <end position="23"/>
    </location>
</feature>
<feature type="compositionally biased region" description="Basic residues" evidence="6">
    <location>
        <begin position="31"/>
        <end position="44"/>
    </location>
</feature>
<dbReference type="HAMAP" id="MF_00391">
    <property type="entry name" value="Ribosomal_bL34"/>
    <property type="match status" value="1"/>
</dbReference>
<reference evidence="8" key="1">
    <citation type="journal article" date="2019" name="Int. J. Syst. Evol. Microbiol.">
        <title>The Global Catalogue of Microorganisms (GCM) 10K type strain sequencing project: providing services to taxonomists for standard genome sequencing and annotation.</title>
        <authorList>
            <consortium name="The Broad Institute Genomics Platform"/>
            <consortium name="The Broad Institute Genome Sequencing Center for Infectious Disease"/>
            <person name="Wu L."/>
            <person name="Ma J."/>
        </authorList>
    </citation>
    <scope>NUCLEOTIDE SEQUENCE [LARGE SCALE GENOMIC DNA]</scope>
    <source>
        <strain evidence="8">JCM 17250</strain>
    </source>
</reference>
<feature type="region of interest" description="Disordered" evidence="6">
    <location>
        <begin position="1"/>
        <end position="44"/>
    </location>
</feature>
<evidence type="ECO:0000256" key="1">
    <source>
        <dbReference type="ARBA" id="ARBA00010111"/>
    </source>
</evidence>
<sequence>MKRTFQPKNRQRKKVHGFRKRMSTKTGRNVLARRRKKGRKVLSA</sequence>
<accession>A0ABP7VXY5</accession>